<evidence type="ECO:0000313" key="3">
    <source>
        <dbReference type="Proteomes" id="UP000019464"/>
    </source>
</evidence>
<gene>
    <name evidence="2" type="ORF">D791_02860</name>
</gene>
<dbReference type="PANTHER" id="PTHR33055">
    <property type="entry name" value="TRANSPOSASE FOR INSERTION SEQUENCE ELEMENT IS1111A"/>
    <property type="match status" value="1"/>
</dbReference>
<protein>
    <submittedName>
        <fullName evidence="2">Transposase IS116/IS110/IS902 family protein</fullName>
    </submittedName>
</protein>
<evidence type="ECO:0000313" key="2">
    <source>
        <dbReference type="EMBL" id="EXJ10091.1"/>
    </source>
</evidence>
<dbReference type="InterPro" id="IPR003346">
    <property type="entry name" value="Transposase_20"/>
</dbReference>
<organism evidence="2 3">
    <name type="scientific">Nitrincola nitratireducens</name>
    <dbReference type="NCBI Taxonomy" id="1229521"/>
    <lineage>
        <taxon>Bacteria</taxon>
        <taxon>Pseudomonadati</taxon>
        <taxon>Pseudomonadota</taxon>
        <taxon>Gammaproteobacteria</taxon>
        <taxon>Oceanospirillales</taxon>
        <taxon>Oceanospirillaceae</taxon>
        <taxon>Nitrincola</taxon>
    </lineage>
</organism>
<feature type="domain" description="Transposase IS116/IS110/IS902 C-terminal" evidence="1">
    <location>
        <begin position="83"/>
        <end position="165"/>
    </location>
</feature>
<dbReference type="InterPro" id="IPR047650">
    <property type="entry name" value="Transpos_IS110"/>
</dbReference>
<dbReference type="GO" id="GO:0004803">
    <property type="term" value="F:transposase activity"/>
    <property type="evidence" value="ECO:0007669"/>
    <property type="project" value="InterPro"/>
</dbReference>
<keyword evidence="3" id="KW-1185">Reference proteome</keyword>
<dbReference type="Proteomes" id="UP000019464">
    <property type="component" value="Unassembled WGS sequence"/>
</dbReference>
<reference evidence="3" key="1">
    <citation type="submission" date="2012-11" db="EMBL/GenBank/DDBJ databases">
        <authorList>
            <person name="Singh A."/>
            <person name="Pinnaka A.K."/>
            <person name="Vaidya B."/>
        </authorList>
    </citation>
    <scope>NUCLEOTIDE SEQUENCE [LARGE SCALE GENOMIC DNA]</scope>
    <source>
        <strain evidence="3">AK23</strain>
    </source>
</reference>
<sequence length="208" mass="24106">MHAVFMCVFSVNRVKPYYIKRSLLNLKNVCAREQLNKTFNDPLVQRNIDLDIAVLECYHRELSQIEWLLEKQAKQHQPTYFYLLQTIPGIGRILALTILYEIGNIHRFESVQKFASYSRLIKCKAESAGKTYGTQGNKIGNAHLKWAFGEIAVLYLRGNDKVKNYLLKLQERMSKAKALSALAHKIGRCVYYMLKNQKVSDEKRFLTG</sequence>
<dbReference type="EMBL" id="AONB01000016">
    <property type="protein sequence ID" value="EXJ10091.1"/>
    <property type="molecule type" value="Genomic_DNA"/>
</dbReference>
<dbReference type="GO" id="GO:0006313">
    <property type="term" value="P:DNA transposition"/>
    <property type="evidence" value="ECO:0007669"/>
    <property type="project" value="InterPro"/>
</dbReference>
<dbReference type="PANTHER" id="PTHR33055:SF15">
    <property type="entry name" value="TRANSPOSASE-RELATED"/>
    <property type="match status" value="1"/>
</dbReference>
<evidence type="ECO:0000259" key="1">
    <source>
        <dbReference type="Pfam" id="PF02371"/>
    </source>
</evidence>
<dbReference type="Pfam" id="PF02371">
    <property type="entry name" value="Transposase_20"/>
    <property type="match status" value="1"/>
</dbReference>
<dbReference type="AlphaFoldDB" id="W9UZF5"/>
<reference evidence="2 3" key="2">
    <citation type="journal article" date="2015" name="Syst. Appl. Microbiol.">
        <title>Nitrincola nitratireducens sp. nov. isolated from a haloalkaline crater lake.</title>
        <authorList>
            <person name="Singh A."/>
            <person name="Vaidya B."/>
            <person name="Tanuku N.R."/>
            <person name="Pinnaka A.K."/>
        </authorList>
    </citation>
    <scope>NUCLEOTIDE SEQUENCE [LARGE SCALE GENOMIC DNA]</scope>
    <source>
        <strain evidence="2 3">AK23</strain>
    </source>
</reference>
<dbReference type="PATRIC" id="fig|1229521.3.peg.2892"/>
<proteinExistence type="predicted"/>
<dbReference type="STRING" id="1229521.D791_02860"/>
<dbReference type="GO" id="GO:0003677">
    <property type="term" value="F:DNA binding"/>
    <property type="evidence" value="ECO:0007669"/>
    <property type="project" value="InterPro"/>
</dbReference>
<accession>W9UZF5</accession>
<name>W9UZF5_9GAMM</name>
<comment type="caution">
    <text evidence="2">The sequence shown here is derived from an EMBL/GenBank/DDBJ whole genome shotgun (WGS) entry which is preliminary data.</text>
</comment>